<dbReference type="Pfam" id="PF13289">
    <property type="entry name" value="SIR2_2"/>
    <property type="match status" value="1"/>
</dbReference>
<dbReference type="InterPro" id="IPR038475">
    <property type="entry name" value="RecG_C_sf"/>
</dbReference>
<evidence type="ECO:0000313" key="2">
    <source>
        <dbReference type="EMBL" id="SSW93157.1"/>
    </source>
</evidence>
<dbReference type="Gene3D" id="3.30.565.60">
    <property type="match status" value="1"/>
</dbReference>
<dbReference type="Proteomes" id="UP000256343">
    <property type="component" value="Unassembled WGS sequence"/>
</dbReference>
<dbReference type="PANTHER" id="PTHR30595:SF6">
    <property type="entry name" value="SCHLAFEN ALBA-2 DOMAIN-CONTAINING PROTEIN"/>
    <property type="match status" value="1"/>
</dbReference>
<sequence>MGGKTLPEQIKMSEWTAWLQGQKWFVRGDERLAENFPLVIEHELWPEAYRRTALMDLVSLKQELGPGYRAMAELVLRGLAGTILTTNFDICLPKALNDKQPHIRHVAEVNRASGDFNEFSPFARAQIVWLHGKTEQYTDRNLISETQVLDPALVQKLIPLLESTPLVVVGYRGAEPSITSSLLGPDTGLKFRHGVFWCHRAGDKAHPNVDALAQRLGQNFQYLEIDGFDELFCDLNREMAGLQRFSLPSADAPAKQFDDQPITDATWADIDADLALTTLRQYCAKLERGAIDSMQLKPLMRELGLLIGAKGQESPSAACVLLFGRAPGRFFPHSVIAATVADKKRRIFAGNLIGQYKAVLEWFEQEQVNPSIKVKGRRQHETRTAYSERSLVELLVNMIVHRDYSIAKPSQINVVPNHSVRFVNPGATLPAAAGRLRLGPDGVFAPVPQFSDLRNRALCDVFFGISAMERAGTGLTDTCELAAELGGAATFAYPPGQDSFVAQLFRIEASAGSTTVAKDTRPVGTYVLNLLPFVATPQAITHIVLNVTRWDELEKKVPLAEAGTFVFEWRTGDLWSFMPEVLVNTLFAPVAKGPARKIPLCEVENDRVLQAKFSWLTRRHFEDHLRLFEARGLIIEKDKNGHPARRAYFTALKGGNRTIIYDTPNRRGVRRDVVKRRGEDHRAWFECEGFGYEVVRQANVWGIRIKPFYMFAKRDGVTPLPGYMRTSKATRRIKFDRNANVESDLSFWARFLSQGSQVINIGNRFVDDLLIEGRFFTLDVQEGGLADGFATQDRRTA</sequence>
<keyword evidence="4" id="KW-1185">Reference proteome</keyword>
<evidence type="ECO:0000313" key="4">
    <source>
        <dbReference type="Proteomes" id="UP000256343"/>
    </source>
</evidence>
<protein>
    <submittedName>
        <fullName evidence="2">Uncharacterized protein</fullName>
    </submittedName>
</protein>
<evidence type="ECO:0000313" key="1">
    <source>
        <dbReference type="EMBL" id="RED25545.1"/>
    </source>
</evidence>
<name>A0A336JTR7_9BRAD</name>
<dbReference type="AlphaFoldDB" id="A0A336JTR7"/>
<accession>A0A336JTR7</accession>
<evidence type="ECO:0000313" key="3">
    <source>
        <dbReference type="Proteomes" id="UP000252631"/>
    </source>
</evidence>
<dbReference type="PANTHER" id="PTHR30595">
    <property type="entry name" value="GLPR-RELATED TRANSCRIPTIONAL REPRESSOR"/>
    <property type="match status" value="1"/>
</dbReference>
<organism evidence="2 3">
    <name type="scientific">Rhodopseudomonas pentothenatexigens</name>
    <dbReference type="NCBI Taxonomy" id="999699"/>
    <lineage>
        <taxon>Bacteria</taxon>
        <taxon>Pseudomonadati</taxon>
        <taxon>Pseudomonadota</taxon>
        <taxon>Alphaproteobacteria</taxon>
        <taxon>Hyphomicrobiales</taxon>
        <taxon>Nitrobacteraceae</taxon>
        <taxon>Rhodopseudomonas</taxon>
    </lineage>
</organism>
<proteinExistence type="predicted"/>
<reference evidence="1 4" key="2">
    <citation type="submission" date="2018-07" db="EMBL/GenBank/DDBJ databases">
        <title>Genomic Encyclopedia of Archaeal and Bacterial Type Strains, Phase II (KMG-II): from individual species to whole genera.</title>
        <authorList>
            <person name="Goeker M."/>
        </authorList>
    </citation>
    <scope>NUCLEOTIDE SEQUENCE [LARGE SCALE GENOMIC DNA]</scope>
    <source>
        <strain evidence="1 4">JA575</strain>
    </source>
</reference>
<gene>
    <name evidence="1" type="ORF">BJ125_13113</name>
    <name evidence="2" type="ORF">SAMN05892882_13113</name>
</gene>
<dbReference type="EMBL" id="QRDT01000031">
    <property type="protein sequence ID" value="RED25545.1"/>
    <property type="molecule type" value="Genomic_DNA"/>
</dbReference>
<reference evidence="2 3" key="1">
    <citation type="submission" date="2017-08" db="EMBL/GenBank/DDBJ databases">
        <authorList>
            <person name="de Groot N.N."/>
        </authorList>
    </citation>
    <scope>NUCLEOTIDE SEQUENCE [LARGE SCALE GENOMIC DNA]</scope>
    <source>
        <strain evidence="2 3">JA575</strain>
    </source>
</reference>
<dbReference type="EMBL" id="UFQQ01000031">
    <property type="protein sequence ID" value="SSW93157.1"/>
    <property type="molecule type" value="Genomic_DNA"/>
</dbReference>
<dbReference type="Proteomes" id="UP000252631">
    <property type="component" value="Unassembled WGS sequence"/>
</dbReference>